<dbReference type="EMBL" id="LNZH02000172">
    <property type="protein sequence ID" value="OCB88743.1"/>
    <property type="molecule type" value="Genomic_DNA"/>
</dbReference>
<dbReference type="AlphaFoldDB" id="A0A9Q5N9F4"/>
<gene>
    <name evidence="1" type="ORF">A7U60_g4125</name>
</gene>
<proteinExistence type="predicted"/>
<reference evidence="1" key="1">
    <citation type="submission" date="2016-06" db="EMBL/GenBank/DDBJ databases">
        <title>Draft Genome sequence of the fungus Inonotus baumii.</title>
        <authorList>
            <person name="Zhu H."/>
            <person name="Lin W."/>
        </authorList>
    </citation>
    <scope>NUCLEOTIDE SEQUENCE</scope>
    <source>
        <strain evidence="1">821</strain>
    </source>
</reference>
<dbReference type="Proteomes" id="UP000757232">
    <property type="component" value="Unassembled WGS sequence"/>
</dbReference>
<organism evidence="1 2">
    <name type="scientific">Sanghuangporus baumii</name>
    <name type="common">Phellinus baumii</name>
    <dbReference type="NCBI Taxonomy" id="108892"/>
    <lineage>
        <taxon>Eukaryota</taxon>
        <taxon>Fungi</taxon>
        <taxon>Dikarya</taxon>
        <taxon>Basidiomycota</taxon>
        <taxon>Agaricomycotina</taxon>
        <taxon>Agaricomycetes</taxon>
        <taxon>Hymenochaetales</taxon>
        <taxon>Hymenochaetaceae</taxon>
        <taxon>Sanghuangporus</taxon>
    </lineage>
</organism>
<dbReference type="SUPFAM" id="SSF52047">
    <property type="entry name" value="RNI-like"/>
    <property type="match status" value="1"/>
</dbReference>
<accession>A0A9Q5N9F4</accession>
<protein>
    <recommendedName>
        <fullName evidence="3">RNI-like protein</fullName>
    </recommendedName>
</protein>
<name>A0A9Q5N9F4_SANBA</name>
<evidence type="ECO:0008006" key="3">
    <source>
        <dbReference type="Google" id="ProtNLM"/>
    </source>
</evidence>
<comment type="caution">
    <text evidence="1">The sequence shown here is derived from an EMBL/GenBank/DDBJ whole genome shotgun (WGS) entry which is preliminary data.</text>
</comment>
<keyword evidence="2" id="KW-1185">Reference proteome</keyword>
<evidence type="ECO:0000313" key="1">
    <source>
        <dbReference type="EMBL" id="OCB88743.1"/>
    </source>
</evidence>
<sequence>MQFKLLAVARSLPRRLLRHRWKRKSAQQGQSFWDNLPVELWSLYSVPSDDNEEGHAKLVKRSTPVLRRLTKPGKLVGGQYVLNDLVRGLRIVAGMRLENKEKQIILLALRRLPNLIVFDWMGSKLPEDVAATVASRRIETLRVASIGNSALHELCALQGGLHAIELIDACLSSWKLIGPYARDIFEGKYNTNPVQELLEHNDATLQRLSIFAPDLRQNNTKLFDSFLKLTDNIVHLAINGTGDLPGFDQFLRHSSSLQSLTILDATSLSFLPRNRKRSLPSLKDLKLGINTCPASTAGPDMQDLSQTLLAFLHDHLDLRRFDFSLWPFIDPTGEEPLEENRIWFSSIIEAVCSLKKACALGISFPSLTINSIQESLNNLSKHAQSLEICTALRLEGISSASIDAVATKLRRCTFIALSSIRHSGTFRWLSETPAITVEDLIQYHGLRHLGQALLYDRMYDIYPSGCSATEGVVLQPWNIDRVRWRTEADFYNLDAYWLMSYRFIRNIDVFIHPPPPVQN</sequence>
<evidence type="ECO:0000313" key="2">
    <source>
        <dbReference type="Proteomes" id="UP000757232"/>
    </source>
</evidence>